<feature type="compositionally biased region" description="Polar residues" evidence="1">
    <location>
        <begin position="207"/>
        <end position="218"/>
    </location>
</feature>
<feature type="transmembrane region" description="Helical" evidence="2">
    <location>
        <begin position="52"/>
        <end position="73"/>
    </location>
</feature>
<feature type="non-terminal residue" evidence="3">
    <location>
        <position position="255"/>
    </location>
</feature>
<evidence type="ECO:0000256" key="2">
    <source>
        <dbReference type="SAM" id="Phobius"/>
    </source>
</evidence>
<keyword evidence="2" id="KW-1133">Transmembrane helix</keyword>
<reference evidence="3" key="1">
    <citation type="journal article" date="2014" name="Front. Microbiol.">
        <title>High frequency of phylogenetically diverse reductive dehalogenase-homologous genes in deep subseafloor sedimentary metagenomes.</title>
        <authorList>
            <person name="Kawai M."/>
            <person name="Futagami T."/>
            <person name="Toyoda A."/>
            <person name="Takaki Y."/>
            <person name="Nishi S."/>
            <person name="Hori S."/>
            <person name="Arai W."/>
            <person name="Tsubouchi T."/>
            <person name="Morono Y."/>
            <person name="Uchiyama I."/>
            <person name="Ito T."/>
            <person name="Fujiyama A."/>
            <person name="Inagaki F."/>
            <person name="Takami H."/>
        </authorList>
    </citation>
    <scope>NUCLEOTIDE SEQUENCE</scope>
    <source>
        <strain evidence="3">Expedition CK06-06</strain>
    </source>
</reference>
<sequence length="255" mass="29123">PSGLARLGKFTLGWLGKTGNFILTIFKEYSHWVAIFTLILIFLEGTLLKNRYIFFGLVFIVFFFFLLGFIYPYQHRVIKILGNARNTVFKGIISTYSMLSGSKLKYNQAVYCSRCLRGVEYYEFESLKEIKNTPNPPCPFCSFTNWIIPSEEVPFREKITHDFRQLETIVQSSINGFLPEGKPEATYKSQENILLVGKTAHPTLQYESSGKSNDSLIRQNGFDGSGSQMTQEPVVTEKTITETVVEPLTNEMKRS</sequence>
<keyword evidence="2" id="KW-0472">Membrane</keyword>
<organism evidence="3">
    <name type="scientific">marine sediment metagenome</name>
    <dbReference type="NCBI Taxonomy" id="412755"/>
    <lineage>
        <taxon>unclassified sequences</taxon>
        <taxon>metagenomes</taxon>
        <taxon>ecological metagenomes</taxon>
    </lineage>
</organism>
<dbReference type="EMBL" id="BART01031389">
    <property type="protein sequence ID" value="GAH13851.1"/>
    <property type="molecule type" value="Genomic_DNA"/>
</dbReference>
<proteinExistence type="predicted"/>
<evidence type="ECO:0000256" key="1">
    <source>
        <dbReference type="SAM" id="MobiDB-lite"/>
    </source>
</evidence>
<evidence type="ECO:0000313" key="3">
    <source>
        <dbReference type="EMBL" id="GAH13851.1"/>
    </source>
</evidence>
<dbReference type="AlphaFoldDB" id="X1CZ85"/>
<accession>X1CZ85</accession>
<protein>
    <submittedName>
        <fullName evidence="3">Uncharacterized protein</fullName>
    </submittedName>
</protein>
<gene>
    <name evidence="3" type="ORF">S01H4_54530</name>
</gene>
<feature type="transmembrane region" description="Helical" evidence="2">
    <location>
        <begin position="29"/>
        <end position="45"/>
    </location>
</feature>
<comment type="caution">
    <text evidence="3">The sequence shown here is derived from an EMBL/GenBank/DDBJ whole genome shotgun (WGS) entry which is preliminary data.</text>
</comment>
<keyword evidence="2" id="KW-0812">Transmembrane</keyword>
<name>X1CZ85_9ZZZZ</name>
<feature type="region of interest" description="Disordered" evidence="1">
    <location>
        <begin position="207"/>
        <end position="234"/>
    </location>
</feature>
<feature type="non-terminal residue" evidence="3">
    <location>
        <position position="1"/>
    </location>
</feature>